<name>A0A2C5ZN34_9HYPO</name>
<protein>
    <submittedName>
        <fullName evidence="1">Uncharacterized protein</fullName>
    </submittedName>
</protein>
<comment type="caution">
    <text evidence="1">The sequence shown here is derived from an EMBL/GenBank/DDBJ whole genome shotgun (WGS) entry which is preliminary data.</text>
</comment>
<gene>
    <name evidence="1" type="ORF">CDD82_1236</name>
</gene>
<reference evidence="1 2" key="1">
    <citation type="submission" date="2017-06" db="EMBL/GenBank/DDBJ databases">
        <title>Ant-infecting Ophiocordyceps genomes reveal a high diversity of potential behavioral manipulation genes and a possible major role for enterotoxins.</title>
        <authorList>
            <person name="De Bekker C."/>
            <person name="Evans H.C."/>
            <person name="Brachmann A."/>
            <person name="Hughes D.P."/>
        </authorList>
    </citation>
    <scope>NUCLEOTIDE SEQUENCE [LARGE SCALE GENOMIC DNA]</scope>
    <source>
        <strain evidence="1 2">1348a</strain>
    </source>
</reference>
<proteinExistence type="predicted"/>
<dbReference type="Proteomes" id="UP000224854">
    <property type="component" value="Unassembled WGS sequence"/>
</dbReference>
<evidence type="ECO:0000313" key="1">
    <source>
        <dbReference type="EMBL" id="PHH81222.1"/>
    </source>
</evidence>
<dbReference type="EMBL" id="NJEU01000136">
    <property type="protein sequence ID" value="PHH81222.1"/>
    <property type="molecule type" value="Genomic_DNA"/>
</dbReference>
<evidence type="ECO:0000313" key="2">
    <source>
        <dbReference type="Proteomes" id="UP000224854"/>
    </source>
</evidence>
<sequence>MQCTQSTTSLHWRAEPVEGWKEGWKHGMCARRAVSGRAHVWMPAWKVCGPAAASSPLSTLLPLSALSIALCSPVPACARYQDTPAPNIPIPRPCAAPLSAPAAVPRRPCSGRCTATLPDGSEATSLNFSSFSRLLILPSSSCPPHPALFLGPGPRSRPSASPPLPVPCFLSTLCRQSAPLYLPSILASVSAANLGHPPPLVPCAVASPLPRRPPSLSSSPSSLEHRRRLCGSLVSWPPSLVEAAHCTNSSRQSRDIRHCTLFAPTCPLASPPTHAPVGHARTNTTQPLSLFLLQAATCSLDPVTLLMFPPSGSSSLRR</sequence>
<accession>A0A2C5ZN34</accession>
<dbReference type="AlphaFoldDB" id="A0A2C5ZN34"/>
<organism evidence="1 2">
    <name type="scientific">Ophiocordyceps australis</name>
    <dbReference type="NCBI Taxonomy" id="1399860"/>
    <lineage>
        <taxon>Eukaryota</taxon>
        <taxon>Fungi</taxon>
        <taxon>Dikarya</taxon>
        <taxon>Ascomycota</taxon>
        <taxon>Pezizomycotina</taxon>
        <taxon>Sordariomycetes</taxon>
        <taxon>Hypocreomycetidae</taxon>
        <taxon>Hypocreales</taxon>
        <taxon>Ophiocordycipitaceae</taxon>
        <taxon>Ophiocordyceps</taxon>
    </lineage>
</organism>
<keyword evidence="2" id="KW-1185">Reference proteome</keyword>